<dbReference type="GO" id="GO:0015074">
    <property type="term" value="P:DNA integration"/>
    <property type="evidence" value="ECO:0007669"/>
    <property type="project" value="InterPro"/>
</dbReference>
<dbReference type="InterPro" id="IPR036397">
    <property type="entry name" value="RNaseH_sf"/>
</dbReference>
<keyword evidence="1" id="KW-0694">RNA-binding</keyword>
<dbReference type="Pfam" id="PF17921">
    <property type="entry name" value="Integrase_H2C2"/>
    <property type="match status" value="1"/>
</dbReference>
<dbReference type="SUPFAM" id="SSF53098">
    <property type="entry name" value="Ribonuclease H-like"/>
    <property type="match status" value="1"/>
</dbReference>
<evidence type="ECO:0000313" key="4">
    <source>
        <dbReference type="Proteomes" id="UP000765509"/>
    </source>
</evidence>
<proteinExistence type="predicted"/>
<comment type="caution">
    <text evidence="3">The sequence shown here is derived from an EMBL/GenBank/DDBJ whole genome shotgun (WGS) entry which is preliminary data.</text>
</comment>
<dbReference type="OrthoDB" id="2595244at2759"/>
<feature type="domain" description="Integrase catalytic" evidence="2">
    <location>
        <begin position="55"/>
        <end position="219"/>
    </location>
</feature>
<dbReference type="PANTHER" id="PTHR37984:SF15">
    <property type="entry name" value="INTEGRASE CATALYTIC DOMAIN-CONTAINING PROTEIN"/>
    <property type="match status" value="1"/>
</dbReference>
<dbReference type="AlphaFoldDB" id="A0A9Q3GUE9"/>
<dbReference type="InterPro" id="IPR012337">
    <property type="entry name" value="RNaseH-like_sf"/>
</dbReference>
<gene>
    <name evidence="3" type="ORF">O181_019996</name>
</gene>
<sequence length="219" mass="25116">MIALCQERTREKVKTCIWWLMWKKDIAEYCKTCDRCQKENKFTGKRLGSMIEIEEPGRPWETVHMDWVNGLPPGGDRSYNACVGIIDSFSKNQNFYTCQKDDTGMDTALLIWNRVVSLTGIFTKIISNRDPKFTSALCMNLHQLFGTKLFFSTAYCPQTGGLAERMIQTLEEMVRGVCAYGLEFKDCDGLINYLCTLLPQLELAYKNSLMPVPTKLLLF</sequence>
<dbReference type="GO" id="GO:0003723">
    <property type="term" value="F:RNA binding"/>
    <property type="evidence" value="ECO:0007669"/>
    <property type="project" value="UniProtKB-KW"/>
</dbReference>
<evidence type="ECO:0000259" key="2">
    <source>
        <dbReference type="PROSITE" id="PS50994"/>
    </source>
</evidence>
<dbReference type="PANTHER" id="PTHR37984">
    <property type="entry name" value="PROTEIN CBG26694"/>
    <property type="match status" value="1"/>
</dbReference>
<name>A0A9Q3GUE9_9BASI</name>
<dbReference type="InterPro" id="IPR041588">
    <property type="entry name" value="Integrase_H2C2"/>
</dbReference>
<accession>A0A9Q3GUE9</accession>
<dbReference type="GO" id="GO:0005634">
    <property type="term" value="C:nucleus"/>
    <property type="evidence" value="ECO:0007669"/>
    <property type="project" value="UniProtKB-ARBA"/>
</dbReference>
<dbReference type="InterPro" id="IPR001584">
    <property type="entry name" value="Integrase_cat-core"/>
</dbReference>
<dbReference type="InterPro" id="IPR050951">
    <property type="entry name" value="Retrovirus_Pol_polyprotein"/>
</dbReference>
<dbReference type="Proteomes" id="UP000765509">
    <property type="component" value="Unassembled WGS sequence"/>
</dbReference>
<dbReference type="PROSITE" id="PS50994">
    <property type="entry name" value="INTEGRASE"/>
    <property type="match status" value="1"/>
</dbReference>
<reference evidence="3" key="1">
    <citation type="submission" date="2021-03" db="EMBL/GenBank/DDBJ databases">
        <title>Draft genome sequence of rust myrtle Austropuccinia psidii MF-1, a brazilian biotype.</title>
        <authorList>
            <person name="Quecine M.C."/>
            <person name="Pachon D.M.R."/>
            <person name="Bonatelli M.L."/>
            <person name="Correr F.H."/>
            <person name="Franceschini L.M."/>
            <person name="Leite T.F."/>
            <person name="Margarido G.R.A."/>
            <person name="Almeida C.A."/>
            <person name="Ferrarezi J.A."/>
            <person name="Labate C.A."/>
        </authorList>
    </citation>
    <scope>NUCLEOTIDE SEQUENCE</scope>
    <source>
        <strain evidence="3">MF-1</strain>
    </source>
</reference>
<evidence type="ECO:0000313" key="3">
    <source>
        <dbReference type="EMBL" id="MBW0480281.1"/>
    </source>
</evidence>
<organism evidence="3 4">
    <name type="scientific">Austropuccinia psidii MF-1</name>
    <dbReference type="NCBI Taxonomy" id="1389203"/>
    <lineage>
        <taxon>Eukaryota</taxon>
        <taxon>Fungi</taxon>
        <taxon>Dikarya</taxon>
        <taxon>Basidiomycota</taxon>
        <taxon>Pucciniomycotina</taxon>
        <taxon>Pucciniomycetes</taxon>
        <taxon>Pucciniales</taxon>
        <taxon>Sphaerophragmiaceae</taxon>
        <taxon>Austropuccinia</taxon>
    </lineage>
</organism>
<keyword evidence="4" id="KW-1185">Reference proteome</keyword>
<protein>
    <recommendedName>
        <fullName evidence="2">Integrase catalytic domain-containing protein</fullName>
    </recommendedName>
</protein>
<dbReference type="EMBL" id="AVOT02005903">
    <property type="protein sequence ID" value="MBW0480281.1"/>
    <property type="molecule type" value="Genomic_DNA"/>
</dbReference>
<dbReference type="Gene3D" id="3.30.420.10">
    <property type="entry name" value="Ribonuclease H-like superfamily/Ribonuclease H"/>
    <property type="match status" value="1"/>
</dbReference>
<evidence type="ECO:0000256" key="1">
    <source>
        <dbReference type="ARBA" id="ARBA00022884"/>
    </source>
</evidence>